<name>A0A194X2E3_MOLSC</name>
<protein>
    <recommendedName>
        <fullName evidence="4">Glycosyltransferase 2-like domain-containing protein</fullName>
    </recommendedName>
</protein>
<gene>
    <name evidence="5" type="ORF">LY89DRAFT_136225</name>
</gene>
<evidence type="ECO:0000256" key="1">
    <source>
        <dbReference type="SAM" id="MobiDB-lite"/>
    </source>
</evidence>
<dbReference type="Proteomes" id="UP000070700">
    <property type="component" value="Unassembled WGS sequence"/>
</dbReference>
<keyword evidence="2" id="KW-0472">Membrane</keyword>
<proteinExistence type="predicted"/>
<dbReference type="PANTHER" id="PTHR36851">
    <property type="entry name" value="UNNAMED PRODUCT"/>
    <property type="match status" value="1"/>
</dbReference>
<keyword evidence="3" id="KW-0732">Signal</keyword>
<feature type="chain" id="PRO_5008267746" description="Glycosyltransferase 2-like domain-containing protein" evidence="3">
    <location>
        <begin position="37"/>
        <end position="570"/>
    </location>
</feature>
<dbReference type="PANTHER" id="PTHR36851:SF1">
    <property type="entry name" value="GLYCO_TRANS_2-LIKE DOMAIN-CONTAINING PROTEIN"/>
    <property type="match status" value="1"/>
</dbReference>
<feature type="compositionally biased region" description="Low complexity" evidence="1">
    <location>
        <begin position="117"/>
        <end position="133"/>
    </location>
</feature>
<feature type="domain" description="Glycosyltransferase 2-like" evidence="4">
    <location>
        <begin position="257"/>
        <end position="519"/>
    </location>
</feature>
<dbReference type="OrthoDB" id="5819478at2759"/>
<dbReference type="RefSeq" id="XP_018068698.1">
    <property type="nucleotide sequence ID" value="XM_018205276.1"/>
</dbReference>
<dbReference type="Pfam" id="PF13632">
    <property type="entry name" value="Glyco_trans_2_3"/>
    <property type="match status" value="1"/>
</dbReference>
<evidence type="ECO:0000256" key="3">
    <source>
        <dbReference type="SAM" id="SignalP"/>
    </source>
</evidence>
<keyword evidence="2" id="KW-1133">Transmembrane helix</keyword>
<reference evidence="5 6" key="1">
    <citation type="submission" date="2015-10" db="EMBL/GenBank/DDBJ databases">
        <title>Full genome of DAOMC 229536 Phialocephala scopiformis, a fungal endophyte of spruce producing the potent anti-insectan compound rugulosin.</title>
        <authorList>
            <consortium name="DOE Joint Genome Institute"/>
            <person name="Walker A.K."/>
            <person name="Frasz S.L."/>
            <person name="Seifert K.A."/>
            <person name="Miller J.D."/>
            <person name="Mondo S.J."/>
            <person name="Labutti K."/>
            <person name="Lipzen A."/>
            <person name="Dockter R."/>
            <person name="Kennedy M."/>
            <person name="Grigoriev I.V."/>
            <person name="Spatafora J.W."/>
        </authorList>
    </citation>
    <scope>NUCLEOTIDE SEQUENCE [LARGE SCALE GENOMIC DNA]</scope>
    <source>
        <strain evidence="5 6">CBS 120377</strain>
    </source>
</reference>
<feature type="region of interest" description="Disordered" evidence="1">
    <location>
        <begin position="117"/>
        <end position="138"/>
    </location>
</feature>
<dbReference type="InParanoid" id="A0A194X2E3"/>
<dbReference type="InterPro" id="IPR029044">
    <property type="entry name" value="Nucleotide-diphossugar_trans"/>
</dbReference>
<dbReference type="SUPFAM" id="SSF53448">
    <property type="entry name" value="Nucleotide-diphospho-sugar transferases"/>
    <property type="match status" value="1"/>
</dbReference>
<evidence type="ECO:0000256" key="2">
    <source>
        <dbReference type="SAM" id="Phobius"/>
    </source>
</evidence>
<dbReference type="EMBL" id="KQ947420">
    <property type="protein sequence ID" value="KUJ14343.1"/>
    <property type="molecule type" value="Genomic_DNA"/>
</dbReference>
<dbReference type="InterPro" id="IPR001173">
    <property type="entry name" value="Glyco_trans_2-like"/>
</dbReference>
<dbReference type="AlphaFoldDB" id="A0A194X2E3"/>
<keyword evidence="2" id="KW-0812">Transmembrane</keyword>
<keyword evidence="6" id="KW-1185">Reference proteome</keyword>
<dbReference type="GeneID" id="28815002"/>
<dbReference type="KEGG" id="psco:LY89DRAFT_136225"/>
<sequence>MISLSWCASRCGGISLLSLLALCSWVLFRAAISTTAQPHQDSDNHHMKSRFTTAKYGGTSTHVFAYYSLLVHSLVVAFQFRACRAVWEGTANLQRTKLQKWLTNRHLHRRWKYSASSLSSTDTSSSPSSLSSSEVGDWDSSTETEHELELVIHAILVPNYKEDIEGLIETLQVLASHPQARHTYDVYLAMEQRELTAKAKAAQLVSKFKGCFRFIAATFHPEDIAGESPGKSSNLSWAARAASKRYEIETRRDVVLTSIDADSHLSWRYFSEITSMHFAYSETASTTLYSTPIIFDRNAHLVPGVVRSDVVWSAAGLSGLGSTICPPTSVYSVPLELVDRVGGWDTGPDSIGEDLHMYLKCFFALNGNLTTRSVKSPVSQTNITTSAGQGLLGQLHGVDARYRQALRHMWGSLDSGYALKQAMEVWRRRRQTQQVCQPLHLTTSSKMRSNTSFDWQKEILRSDDSVMRVKIEPPNWFNIFLLFHRLFEAHFMPAHISILVVASTLYRALTPQEEDTFSIAWTFVATDILRAIGLLTLLVFFYSYQQYHHLALEARRNEMIAAGLAEVVSQ</sequence>
<feature type="signal peptide" evidence="3">
    <location>
        <begin position="1"/>
        <end position="36"/>
    </location>
</feature>
<evidence type="ECO:0000259" key="4">
    <source>
        <dbReference type="Pfam" id="PF13632"/>
    </source>
</evidence>
<feature type="transmembrane region" description="Helical" evidence="2">
    <location>
        <begin position="519"/>
        <end position="542"/>
    </location>
</feature>
<evidence type="ECO:0000313" key="5">
    <source>
        <dbReference type="EMBL" id="KUJ14343.1"/>
    </source>
</evidence>
<organism evidence="5 6">
    <name type="scientific">Mollisia scopiformis</name>
    <name type="common">Conifer needle endophyte fungus</name>
    <name type="synonym">Phialocephala scopiformis</name>
    <dbReference type="NCBI Taxonomy" id="149040"/>
    <lineage>
        <taxon>Eukaryota</taxon>
        <taxon>Fungi</taxon>
        <taxon>Dikarya</taxon>
        <taxon>Ascomycota</taxon>
        <taxon>Pezizomycotina</taxon>
        <taxon>Leotiomycetes</taxon>
        <taxon>Helotiales</taxon>
        <taxon>Mollisiaceae</taxon>
        <taxon>Mollisia</taxon>
    </lineage>
</organism>
<evidence type="ECO:0000313" key="6">
    <source>
        <dbReference type="Proteomes" id="UP000070700"/>
    </source>
</evidence>
<accession>A0A194X2E3</accession>